<keyword evidence="7" id="KW-1185">Reference proteome</keyword>
<keyword evidence="6" id="KW-1003">Cell membrane</keyword>
<feature type="transmembrane region" description="Helical" evidence="6">
    <location>
        <begin position="21"/>
        <end position="40"/>
    </location>
</feature>
<feature type="transmembrane region" description="Helical" evidence="6">
    <location>
        <begin position="273"/>
        <end position="292"/>
    </location>
</feature>
<proteinExistence type="inferred from homology"/>
<evidence type="ECO:0000256" key="1">
    <source>
        <dbReference type="ARBA" id="ARBA00004370"/>
    </source>
</evidence>
<feature type="transmembrane region" description="Helical" evidence="6">
    <location>
        <begin position="228"/>
        <end position="253"/>
    </location>
</feature>
<evidence type="ECO:0000256" key="5">
    <source>
        <dbReference type="ARBA" id="ARBA00034769"/>
    </source>
</evidence>
<dbReference type="AlphaFoldDB" id="A0A914W933"/>
<evidence type="ECO:0000313" key="7">
    <source>
        <dbReference type="Proteomes" id="UP000887566"/>
    </source>
</evidence>
<keyword evidence="6" id="KW-0869">Chloride channel</keyword>
<evidence type="ECO:0000256" key="2">
    <source>
        <dbReference type="ARBA" id="ARBA00022692"/>
    </source>
</evidence>
<dbReference type="Pfam" id="PF01062">
    <property type="entry name" value="Bestrophin"/>
    <property type="match status" value="1"/>
</dbReference>
<keyword evidence="6" id="KW-0407">Ion channel</keyword>
<dbReference type="InterPro" id="IPR000615">
    <property type="entry name" value="Bestrophin"/>
</dbReference>
<protein>
    <recommendedName>
        <fullName evidence="6">Bestrophin homolog</fullName>
    </recommendedName>
</protein>
<keyword evidence="3 6" id="KW-1133">Transmembrane helix</keyword>
<keyword evidence="4 6" id="KW-0472">Membrane</keyword>
<evidence type="ECO:0000313" key="8">
    <source>
        <dbReference type="WBParaSite" id="PSAMB.scaffold349size55390.g4990.t1"/>
    </source>
</evidence>
<dbReference type="GO" id="GO:0034707">
    <property type="term" value="C:chloride channel complex"/>
    <property type="evidence" value="ECO:0007669"/>
    <property type="project" value="UniProtKB-KW"/>
</dbReference>
<evidence type="ECO:0000256" key="3">
    <source>
        <dbReference type="ARBA" id="ARBA00022989"/>
    </source>
</evidence>
<dbReference type="Proteomes" id="UP000887566">
    <property type="component" value="Unplaced"/>
</dbReference>
<sequence>MTISYSRSSSLRHLFSKWKGSIWKTCWFELFIFLALYYLVRVFYNVVLPYFDEDDDQKYRRAFEHIAIMFDDYIKQIPLTFLLGFYVSTIVRRWWTQFEYIVWPDDIVTLLCLLFPGTDQTSRLRRHAIARYLNLTAALAWRDISQGIRRRFPTIKHIVASGLMTEEEEQLYESLESKAVRWYVPLHWAQKIIVAEIDDKGKDAKPLSSLVKIFMSDLKQYRTSFRKLFSYDWVCVPLVYTQVAALATYGYFAFCLMGRQFLDPAKKYKNFEIDFVVPVFTIVQFLFFIGWFKVGQDLLRPLGTDDDDFELNYILDRNIRTSFAIVNAVETAACPQMVEDNFWSYQDKLVPPVAHTELSARLHEHPPKLHSYVELKNCDDDEISEVQTSTVGVKEKYLQKGQRKRYIDW</sequence>
<comment type="function">
    <text evidence="6">Forms chloride channels.</text>
</comment>
<comment type="subcellular location">
    <subcellularLocation>
        <location evidence="6">Cell membrane</location>
        <topology evidence="6">Multi-pass membrane protein</topology>
    </subcellularLocation>
    <subcellularLocation>
        <location evidence="1">Membrane</location>
    </subcellularLocation>
</comment>
<keyword evidence="2 6" id="KW-0812">Transmembrane</keyword>
<reference evidence="8" key="1">
    <citation type="submission" date="2022-11" db="UniProtKB">
        <authorList>
            <consortium name="WormBaseParasite"/>
        </authorList>
    </citation>
    <scope>IDENTIFICATION</scope>
</reference>
<dbReference type="PANTHER" id="PTHR10736">
    <property type="entry name" value="BESTROPHIN"/>
    <property type="match status" value="1"/>
</dbReference>
<keyword evidence="6" id="KW-0813">Transport</keyword>
<dbReference type="GO" id="GO:0005254">
    <property type="term" value="F:chloride channel activity"/>
    <property type="evidence" value="ECO:0007669"/>
    <property type="project" value="UniProtKB-KW"/>
</dbReference>
<accession>A0A914W933</accession>
<keyword evidence="6" id="KW-0868">Chloride</keyword>
<dbReference type="WBParaSite" id="PSAMB.scaffold349size55390.g4990.t1">
    <property type="protein sequence ID" value="PSAMB.scaffold349size55390.g4990.t1"/>
    <property type="gene ID" value="PSAMB.scaffold349size55390.g4990"/>
</dbReference>
<dbReference type="PANTHER" id="PTHR10736:SF28">
    <property type="entry name" value="BESTROPHIN HOMOLOG 13"/>
    <property type="match status" value="1"/>
</dbReference>
<evidence type="ECO:0000256" key="4">
    <source>
        <dbReference type="ARBA" id="ARBA00023136"/>
    </source>
</evidence>
<feature type="transmembrane region" description="Helical" evidence="6">
    <location>
        <begin position="73"/>
        <end position="91"/>
    </location>
</feature>
<organism evidence="7 8">
    <name type="scientific">Plectus sambesii</name>
    <dbReference type="NCBI Taxonomy" id="2011161"/>
    <lineage>
        <taxon>Eukaryota</taxon>
        <taxon>Metazoa</taxon>
        <taxon>Ecdysozoa</taxon>
        <taxon>Nematoda</taxon>
        <taxon>Chromadorea</taxon>
        <taxon>Plectida</taxon>
        <taxon>Plectina</taxon>
        <taxon>Plectoidea</taxon>
        <taxon>Plectidae</taxon>
        <taxon>Plectus</taxon>
    </lineage>
</organism>
<keyword evidence="6" id="KW-0406">Ion transport</keyword>
<comment type="similarity">
    <text evidence="5 6">Belongs to the anion channel-forming bestrophin (TC 1.A.46) family. Calcium-sensitive chloride channel subfamily.</text>
</comment>
<evidence type="ECO:0000256" key="6">
    <source>
        <dbReference type="RuleBase" id="RU363126"/>
    </source>
</evidence>
<dbReference type="InterPro" id="IPR021134">
    <property type="entry name" value="Bestrophin-like"/>
</dbReference>
<name>A0A914W933_9BILA</name>
<dbReference type="GO" id="GO:0005886">
    <property type="term" value="C:plasma membrane"/>
    <property type="evidence" value="ECO:0007669"/>
    <property type="project" value="UniProtKB-SubCell"/>
</dbReference>